<evidence type="ECO:0000313" key="1">
    <source>
        <dbReference type="EMBL" id="SHO48108.1"/>
    </source>
</evidence>
<accession>A0A1M7Y6G5</accession>
<dbReference type="Proteomes" id="UP000184603">
    <property type="component" value="Unassembled WGS sequence"/>
</dbReference>
<gene>
    <name evidence="1" type="ORF">SAMN02745220_02134</name>
</gene>
<proteinExistence type="predicted"/>
<evidence type="ECO:0008006" key="3">
    <source>
        <dbReference type="Google" id="ProtNLM"/>
    </source>
</evidence>
<dbReference type="RefSeq" id="WP_073613440.1">
    <property type="nucleotide sequence ID" value="NZ_FRFE01000009.1"/>
</dbReference>
<evidence type="ECO:0000313" key="2">
    <source>
        <dbReference type="Proteomes" id="UP000184603"/>
    </source>
</evidence>
<dbReference type="PROSITE" id="PS51257">
    <property type="entry name" value="PROKAR_LIPOPROTEIN"/>
    <property type="match status" value="1"/>
</dbReference>
<organism evidence="1 2">
    <name type="scientific">Desulfopila aestuarii DSM 18488</name>
    <dbReference type="NCBI Taxonomy" id="1121416"/>
    <lineage>
        <taxon>Bacteria</taxon>
        <taxon>Pseudomonadati</taxon>
        <taxon>Thermodesulfobacteriota</taxon>
        <taxon>Desulfobulbia</taxon>
        <taxon>Desulfobulbales</taxon>
        <taxon>Desulfocapsaceae</taxon>
        <taxon>Desulfopila</taxon>
    </lineage>
</organism>
<name>A0A1M7Y6G5_9BACT</name>
<dbReference type="OrthoDB" id="5525887at2"/>
<dbReference type="EMBL" id="FRFE01000009">
    <property type="protein sequence ID" value="SHO48108.1"/>
    <property type="molecule type" value="Genomic_DNA"/>
</dbReference>
<keyword evidence="2" id="KW-1185">Reference proteome</keyword>
<reference evidence="1 2" key="1">
    <citation type="submission" date="2016-12" db="EMBL/GenBank/DDBJ databases">
        <authorList>
            <person name="Song W.-J."/>
            <person name="Kurnit D.M."/>
        </authorList>
    </citation>
    <scope>NUCLEOTIDE SEQUENCE [LARGE SCALE GENOMIC DNA]</scope>
    <source>
        <strain evidence="1 2">DSM 18488</strain>
    </source>
</reference>
<dbReference type="AlphaFoldDB" id="A0A1M7Y6G5"/>
<sequence>MALRECIILVVLASTCLTFSGCGGGGAELRSTSTTTTIGQELIDLQKAREMGIITEDEYEDAKENILDRE</sequence>
<protein>
    <recommendedName>
        <fullName evidence="3">Short C-terminal domain-containing protein</fullName>
    </recommendedName>
</protein>